<evidence type="ECO:0000256" key="1">
    <source>
        <dbReference type="ARBA" id="ARBA00004141"/>
    </source>
</evidence>
<gene>
    <name evidence="8" type="ORF">HF086_011661</name>
</gene>
<feature type="region of interest" description="Disordered" evidence="5">
    <location>
        <begin position="86"/>
        <end position="106"/>
    </location>
</feature>
<keyword evidence="2 6" id="KW-0812">Transmembrane</keyword>
<sequence>MKKPQNFLGCPSVLVVAMGAIVFLYGTLGMFGYLRYGDVLRGSITLNLPTDEWPAVLAKVSIALSIFLTYPLQFYVVIDIFTSGDRDGASSPGANPQHSWSSILLNPWPRDPKCHRNSLQMG</sequence>
<evidence type="ECO:0000256" key="3">
    <source>
        <dbReference type="ARBA" id="ARBA00022989"/>
    </source>
</evidence>
<dbReference type="PANTHER" id="PTHR22950">
    <property type="entry name" value="AMINO ACID TRANSPORTER"/>
    <property type="match status" value="1"/>
</dbReference>
<evidence type="ECO:0000256" key="2">
    <source>
        <dbReference type="ARBA" id="ARBA00022692"/>
    </source>
</evidence>
<dbReference type="Pfam" id="PF01490">
    <property type="entry name" value="Aa_trans"/>
    <property type="match status" value="1"/>
</dbReference>
<reference evidence="8" key="1">
    <citation type="journal article" date="2021" name="G3 (Bethesda)">
        <title>Genome and transcriptome analysis of the beet armyworm Spodoptera exigua reveals targets for pest control. .</title>
        <authorList>
            <person name="Simon S."/>
            <person name="Breeschoten T."/>
            <person name="Jansen H.J."/>
            <person name="Dirks R.P."/>
            <person name="Schranz M.E."/>
            <person name="Ros V.I.D."/>
        </authorList>
    </citation>
    <scope>NUCLEOTIDE SEQUENCE</scope>
    <source>
        <strain evidence="8">TB_SE_WUR_2020</strain>
    </source>
</reference>
<dbReference type="AlphaFoldDB" id="A0A922SLI6"/>
<comment type="subcellular location">
    <subcellularLocation>
        <location evidence="1">Membrane</location>
        <topology evidence="1">Multi-pass membrane protein</topology>
    </subcellularLocation>
</comment>
<feature type="domain" description="Amino acid transporter transmembrane" evidence="7">
    <location>
        <begin position="1"/>
        <end position="87"/>
    </location>
</feature>
<proteinExistence type="predicted"/>
<dbReference type="GO" id="GO:0015179">
    <property type="term" value="F:L-amino acid transmembrane transporter activity"/>
    <property type="evidence" value="ECO:0007669"/>
    <property type="project" value="TreeGrafter"/>
</dbReference>
<feature type="transmembrane region" description="Helical" evidence="6">
    <location>
        <begin position="56"/>
        <end position="78"/>
    </location>
</feature>
<feature type="compositionally biased region" description="Polar residues" evidence="5">
    <location>
        <begin position="92"/>
        <end position="104"/>
    </location>
</feature>
<protein>
    <recommendedName>
        <fullName evidence="7">Amino acid transporter transmembrane domain-containing protein</fullName>
    </recommendedName>
</protein>
<dbReference type="PANTHER" id="PTHR22950:SF349">
    <property type="entry name" value="AMINO ACID TRANSPORTER TRANSMEMBRANE DOMAIN-CONTAINING PROTEIN"/>
    <property type="match status" value="1"/>
</dbReference>
<dbReference type="EMBL" id="JACEFF010000210">
    <property type="protein sequence ID" value="KAH9641911.1"/>
    <property type="molecule type" value="Genomic_DNA"/>
</dbReference>
<evidence type="ECO:0000256" key="4">
    <source>
        <dbReference type="ARBA" id="ARBA00023136"/>
    </source>
</evidence>
<evidence type="ECO:0000256" key="5">
    <source>
        <dbReference type="SAM" id="MobiDB-lite"/>
    </source>
</evidence>
<evidence type="ECO:0000259" key="7">
    <source>
        <dbReference type="Pfam" id="PF01490"/>
    </source>
</evidence>
<feature type="transmembrane region" description="Helical" evidence="6">
    <location>
        <begin position="12"/>
        <end position="36"/>
    </location>
</feature>
<evidence type="ECO:0000313" key="9">
    <source>
        <dbReference type="Proteomes" id="UP000814243"/>
    </source>
</evidence>
<evidence type="ECO:0000313" key="8">
    <source>
        <dbReference type="EMBL" id="KAH9641911.1"/>
    </source>
</evidence>
<dbReference type="GO" id="GO:0005774">
    <property type="term" value="C:vacuolar membrane"/>
    <property type="evidence" value="ECO:0007669"/>
    <property type="project" value="TreeGrafter"/>
</dbReference>
<keyword evidence="3 6" id="KW-1133">Transmembrane helix</keyword>
<organism evidence="8 9">
    <name type="scientific">Spodoptera exigua</name>
    <name type="common">Beet armyworm</name>
    <name type="synonym">Noctua fulgens</name>
    <dbReference type="NCBI Taxonomy" id="7107"/>
    <lineage>
        <taxon>Eukaryota</taxon>
        <taxon>Metazoa</taxon>
        <taxon>Ecdysozoa</taxon>
        <taxon>Arthropoda</taxon>
        <taxon>Hexapoda</taxon>
        <taxon>Insecta</taxon>
        <taxon>Pterygota</taxon>
        <taxon>Neoptera</taxon>
        <taxon>Endopterygota</taxon>
        <taxon>Lepidoptera</taxon>
        <taxon>Glossata</taxon>
        <taxon>Ditrysia</taxon>
        <taxon>Noctuoidea</taxon>
        <taxon>Noctuidae</taxon>
        <taxon>Amphipyrinae</taxon>
        <taxon>Spodoptera</taxon>
    </lineage>
</organism>
<name>A0A922SLI6_SPOEX</name>
<accession>A0A922SLI6</accession>
<keyword evidence="4 6" id="KW-0472">Membrane</keyword>
<evidence type="ECO:0000256" key="6">
    <source>
        <dbReference type="SAM" id="Phobius"/>
    </source>
</evidence>
<dbReference type="InterPro" id="IPR013057">
    <property type="entry name" value="AA_transpt_TM"/>
</dbReference>
<dbReference type="Proteomes" id="UP000814243">
    <property type="component" value="Unassembled WGS sequence"/>
</dbReference>
<comment type="caution">
    <text evidence="8">The sequence shown here is derived from an EMBL/GenBank/DDBJ whole genome shotgun (WGS) entry which is preliminary data.</text>
</comment>